<dbReference type="OrthoDB" id="1685145at2"/>
<dbReference type="NCBIfam" id="TIGR02217">
    <property type="entry name" value="chp_TIGR02217"/>
    <property type="match status" value="1"/>
</dbReference>
<evidence type="ECO:0000313" key="2">
    <source>
        <dbReference type="EMBL" id="PVM90804.1"/>
    </source>
</evidence>
<name>A0A2T9K4D8_9CAUL</name>
<organism evidence="2 3">
    <name type="scientific">Caulobacter endophyticus</name>
    <dbReference type="NCBI Taxonomy" id="2172652"/>
    <lineage>
        <taxon>Bacteria</taxon>
        <taxon>Pseudomonadati</taxon>
        <taxon>Pseudomonadota</taxon>
        <taxon>Alphaproteobacteria</taxon>
        <taxon>Caulobacterales</taxon>
        <taxon>Caulobacteraceae</taxon>
        <taxon>Caulobacter</taxon>
    </lineage>
</organism>
<dbReference type="Pfam" id="PF09343">
    <property type="entry name" value="DUF2460"/>
    <property type="match status" value="1"/>
</dbReference>
<evidence type="ECO:0000313" key="3">
    <source>
        <dbReference type="Proteomes" id="UP000245073"/>
    </source>
</evidence>
<keyword evidence="3" id="KW-1185">Reference proteome</keyword>
<proteinExistence type="predicted"/>
<gene>
    <name evidence="2" type="ORF">DDF67_10085</name>
</gene>
<dbReference type="AlphaFoldDB" id="A0A2T9K4D8"/>
<reference evidence="2 3" key="1">
    <citation type="submission" date="2018-04" db="EMBL/GenBank/DDBJ databases">
        <title>The genome sequence of Caulobacter sp. 744.</title>
        <authorList>
            <person name="Gao J."/>
            <person name="Sun J."/>
        </authorList>
    </citation>
    <scope>NUCLEOTIDE SEQUENCE [LARGE SCALE GENOMIC DNA]</scope>
    <source>
        <strain evidence="2 3">774</strain>
    </source>
</reference>
<sequence>MSAFHEVRLPVRLAFGGTSGIERRTEIVGLASGFEQRSSPWAHGRRRYLVGTATRSLDEAAELVAFFEARRGRLCGFRFRDPADFKSCAPSLTPAPTDQALGVGDGARTVFQLAKSYGADVEAAVIRPIAKPQAGGVRVAVAGVEQAAGAFAVDAATGLVTLASAPAAGARVTAGFLFDTPVRFDLDRIDVTLEGFGAARVGAVSLVEVRV</sequence>
<comment type="caution">
    <text evidence="2">The sequence shown here is derived from an EMBL/GenBank/DDBJ whole genome shotgun (WGS) entry which is preliminary data.</text>
</comment>
<evidence type="ECO:0000259" key="1">
    <source>
        <dbReference type="Pfam" id="PF09343"/>
    </source>
</evidence>
<feature type="domain" description="DUF2460" evidence="1">
    <location>
        <begin position="5"/>
        <end position="210"/>
    </location>
</feature>
<dbReference type="EMBL" id="QDKQ01000034">
    <property type="protein sequence ID" value="PVM90804.1"/>
    <property type="molecule type" value="Genomic_DNA"/>
</dbReference>
<dbReference type="InterPro" id="IPR011740">
    <property type="entry name" value="DUF2460"/>
</dbReference>
<dbReference type="RefSeq" id="WP_109100789.1">
    <property type="nucleotide sequence ID" value="NZ_QDKQ01000034.1"/>
</dbReference>
<accession>A0A2T9K4D8</accession>
<dbReference type="Proteomes" id="UP000245073">
    <property type="component" value="Unassembled WGS sequence"/>
</dbReference>
<protein>
    <submittedName>
        <fullName evidence="2">TIGR02217 family protein</fullName>
    </submittedName>
</protein>